<name>A0A450S5G3_9GAMM</name>
<dbReference type="Pfam" id="PF11536">
    <property type="entry name" value="DUF3226"/>
    <property type="match status" value="1"/>
</dbReference>
<evidence type="ECO:0000313" key="2">
    <source>
        <dbReference type="EMBL" id="VFJ61039.1"/>
    </source>
</evidence>
<accession>A0A450S5G3</accession>
<evidence type="ECO:0008006" key="3">
    <source>
        <dbReference type="Google" id="ProtNLM"/>
    </source>
</evidence>
<sequence length="215" mass="24503">MEEETRIEIESRWLLAVEGKDERNFFEAMLQHMGIRGVQLIDIGGKDKFKAKFPTLYNLSEFQKVRSIGFIRDAEDKKADAAFSSIRSILEKYALPTPDVANPIIDGKNQGKNIRIGVFIMPDNVDSGMLEDLCLESVRAEPVFDCVERYMDCCRSTLPEDEKPRNFAKEKVQTYLAARKEIKNSLGLGAKASYWNFEHDCFGDVKGFLRALFAD</sequence>
<proteinExistence type="predicted"/>
<dbReference type="InterPro" id="IPR024508">
    <property type="entry name" value="DUF3226"/>
</dbReference>
<dbReference type="EMBL" id="CAADEY010000017">
    <property type="protein sequence ID" value="VFJ47129.1"/>
    <property type="molecule type" value="Genomic_DNA"/>
</dbReference>
<protein>
    <recommendedName>
        <fullName evidence="3">DUF4435 domain-containing protein</fullName>
    </recommendedName>
</protein>
<evidence type="ECO:0000313" key="1">
    <source>
        <dbReference type="EMBL" id="VFJ47129.1"/>
    </source>
</evidence>
<dbReference type="EMBL" id="CAADEX010000097">
    <property type="protein sequence ID" value="VFJ61039.1"/>
    <property type="molecule type" value="Genomic_DNA"/>
</dbReference>
<organism evidence="1">
    <name type="scientific">Candidatus Kentrum sp. DK</name>
    <dbReference type="NCBI Taxonomy" id="2126562"/>
    <lineage>
        <taxon>Bacteria</taxon>
        <taxon>Pseudomonadati</taxon>
        <taxon>Pseudomonadota</taxon>
        <taxon>Gammaproteobacteria</taxon>
        <taxon>Candidatus Kentrum</taxon>
    </lineage>
</organism>
<dbReference type="AlphaFoldDB" id="A0A450S5G3"/>
<gene>
    <name evidence="2" type="ORF">BECKDK2373B_GA0170837_109716</name>
    <name evidence="1" type="ORF">BECKDK2373C_GA0170839_101719</name>
</gene>
<reference evidence="1" key="1">
    <citation type="submission" date="2019-02" db="EMBL/GenBank/DDBJ databases">
        <authorList>
            <person name="Gruber-Vodicka R. H."/>
            <person name="Seah K. B. B."/>
        </authorList>
    </citation>
    <scope>NUCLEOTIDE SEQUENCE</scope>
    <source>
        <strain evidence="1">BECK_DK161</strain>
        <strain evidence="2">BECK_DK47</strain>
    </source>
</reference>